<comment type="caution">
    <text evidence="4">The sequence shown here is derived from an EMBL/GenBank/DDBJ whole genome shotgun (WGS) entry which is preliminary data.</text>
</comment>
<dbReference type="GO" id="GO:0016747">
    <property type="term" value="F:acyltransferase activity, transferring groups other than amino-acyl groups"/>
    <property type="evidence" value="ECO:0007669"/>
    <property type="project" value="InterPro"/>
</dbReference>
<dbReference type="CDD" id="cd04301">
    <property type="entry name" value="NAT_SF"/>
    <property type="match status" value="1"/>
</dbReference>
<accession>A0A8J3MEU4</accession>
<gene>
    <name evidence="4" type="ORF">GCM10010961_21310</name>
</gene>
<dbReference type="Pfam" id="PF00583">
    <property type="entry name" value="Acetyltransf_1"/>
    <property type="match status" value="1"/>
</dbReference>
<dbReference type="InterPro" id="IPR000182">
    <property type="entry name" value="GNAT_dom"/>
</dbReference>
<evidence type="ECO:0000256" key="2">
    <source>
        <dbReference type="ARBA" id="ARBA00023315"/>
    </source>
</evidence>
<feature type="domain" description="N-acetyltransferase" evidence="3">
    <location>
        <begin position="4"/>
        <end position="154"/>
    </location>
</feature>
<evidence type="ECO:0000313" key="4">
    <source>
        <dbReference type="EMBL" id="GHG90599.1"/>
    </source>
</evidence>
<dbReference type="PANTHER" id="PTHR43877:SF1">
    <property type="entry name" value="ACETYLTRANSFERASE"/>
    <property type="match status" value="1"/>
</dbReference>
<evidence type="ECO:0000259" key="3">
    <source>
        <dbReference type="PROSITE" id="PS51186"/>
    </source>
</evidence>
<dbReference type="RefSeq" id="WP_028093696.1">
    <property type="nucleotide sequence ID" value="NZ_BNAP01000007.1"/>
</dbReference>
<sequence>MDQLKIRPTDHDDLDPLLDLYRHLDAEDTRPTPRQAAESFDRFLRYPGSAIFLGEVDGLPACSCTLVVIPNLTRGGRPYGLIENVVTHARFRQRGYGKAILDAATEAAWREDCYKVMLMTGSKTPATLAFYAGAGFEQSKTGFQKRRLPARKEP</sequence>
<dbReference type="InterPro" id="IPR050832">
    <property type="entry name" value="Bact_Acetyltransf"/>
</dbReference>
<dbReference type="Gene3D" id="3.40.630.30">
    <property type="match status" value="1"/>
</dbReference>
<evidence type="ECO:0000313" key="5">
    <source>
        <dbReference type="Proteomes" id="UP000611500"/>
    </source>
</evidence>
<dbReference type="Proteomes" id="UP000611500">
    <property type="component" value="Unassembled WGS sequence"/>
</dbReference>
<dbReference type="AlphaFoldDB" id="A0A8J3MEU4"/>
<keyword evidence="2" id="KW-0012">Acyltransferase</keyword>
<dbReference type="InterPro" id="IPR016181">
    <property type="entry name" value="Acyl_CoA_acyltransferase"/>
</dbReference>
<reference evidence="4" key="1">
    <citation type="journal article" date="2014" name="Int. J. Syst. Evol. Microbiol.">
        <title>Complete genome sequence of Corynebacterium casei LMG S-19264T (=DSM 44701T), isolated from a smear-ripened cheese.</title>
        <authorList>
            <consortium name="US DOE Joint Genome Institute (JGI-PGF)"/>
            <person name="Walter F."/>
            <person name="Albersmeier A."/>
            <person name="Kalinowski J."/>
            <person name="Ruckert C."/>
        </authorList>
    </citation>
    <scope>NUCLEOTIDE SEQUENCE</scope>
    <source>
        <strain evidence="4">CGMCC 1.7081</strain>
    </source>
</reference>
<dbReference type="EMBL" id="BNAP01000007">
    <property type="protein sequence ID" value="GHG90599.1"/>
    <property type="molecule type" value="Genomic_DNA"/>
</dbReference>
<protein>
    <submittedName>
        <fullName evidence="4">Acetyltransferase</fullName>
    </submittedName>
</protein>
<dbReference type="PANTHER" id="PTHR43877">
    <property type="entry name" value="AMINOALKYLPHOSPHONATE N-ACETYLTRANSFERASE-RELATED-RELATED"/>
    <property type="match status" value="1"/>
</dbReference>
<organism evidence="4 5">
    <name type="scientific">Pseudodonghicola xiamenensis</name>
    <dbReference type="NCBI Taxonomy" id="337702"/>
    <lineage>
        <taxon>Bacteria</taxon>
        <taxon>Pseudomonadati</taxon>
        <taxon>Pseudomonadota</taxon>
        <taxon>Alphaproteobacteria</taxon>
        <taxon>Rhodobacterales</taxon>
        <taxon>Paracoccaceae</taxon>
        <taxon>Pseudodonghicola</taxon>
    </lineage>
</organism>
<dbReference type="PROSITE" id="PS51186">
    <property type="entry name" value="GNAT"/>
    <property type="match status" value="1"/>
</dbReference>
<keyword evidence="1" id="KW-0808">Transferase</keyword>
<dbReference type="SUPFAM" id="SSF55729">
    <property type="entry name" value="Acyl-CoA N-acyltransferases (Nat)"/>
    <property type="match status" value="1"/>
</dbReference>
<name>A0A8J3MEU4_9RHOB</name>
<keyword evidence="5" id="KW-1185">Reference proteome</keyword>
<evidence type="ECO:0000256" key="1">
    <source>
        <dbReference type="ARBA" id="ARBA00022679"/>
    </source>
</evidence>
<proteinExistence type="predicted"/>
<reference evidence="4" key="2">
    <citation type="submission" date="2020-09" db="EMBL/GenBank/DDBJ databases">
        <authorList>
            <person name="Sun Q."/>
            <person name="Zhou Y."/>
        </authorList>
    </citation>
    <scope>NUCLEOTIDE SEQUENCE</scope>
    <source>
        <strain evidence="4">CGMCC 1.7081</strain>
    </source>
</reference>